<comment type="function">
    <text evidence="6">Catalyzes the glycosylation of 4,4'-diaponeurosporenoate, i.e. the esterification of glucose at the C1'' position with the carboxyl group of 4,4'-diaponeurosporenic acid, to form glycosyl-4,4'-diaponeurosporenoate. This is a step in the biosynthesis of staphyloxanthin, an orange pigment present in most staphylococci strains.</text>
</comment>
<comment type="similarity">
    <text evidence="8">Belongs to the glycosyltransferase 2 family. CrtQ subfamily.</text>
</comment>
<keyword evidence="3" id="KW-0328">Glycosyltransferase</keyword>
<dbReference type="EMBL" id="CP078076">
    <property type="protein sequence ID" value="UPL12595.1"/>
    <property type="molecule type" value="Genomic_DNA"/>
</dbReference>
<evidence type="ECO:0000256" key="3">
    <source>
        <dbReference type="ARBA" id="ARBA00022676"/>
    </source>
</evidence>
<evidence type="ECO:0000256" key="6">
    <source>
        <dbReference type="ARBA" id="ARBA00037281"/>
    </source>
</evidence>
<evidence type="ECO:0000256" key="5">
    <source>
        <dbReference type="ARBA" id="ARBA00023136"/>
    </source>
</evidence>
<dbReference type="SUPFAM" id="SSF53448">
    <property type="entry name" value="Nucleotide-diphospho-sugar transferases"/>
    <property type="match status" value="1"/>
</dbReference>
<keyword evidence="4" id="KW-0808">Transferase</keyword>
<feature type="region of interest" description="Disordered" evidence="10">
    <location>
        <begin position="1"/>
        <end position="60"/>
    </location>
</feature>
<dbReference type="PANTHER" id="PTHR43646">
    <property type="entry name" value="GLYCOSYLTRANSFERASE"/>
    <property type="match status" value="1"/>
</dbReference>
<accession>A0ABY4IK11</accession>
<dbReference type="Gene3D" id="3.90.550.10">
    <property type="entry name" value="Spore Coat Polysaccharide Biosynthesis Protein SpsA, Chain A"/>
    <property type="match status" value="1"/>
</dbReference>
<comment type="subcellular location">
    <subcellularLocation>
        <location evidence="1">Cell membrane</location>
    </subcellularLocation>
</comment>
<evidence type="ECO:0000256" key="7">
    <source>
        <dbReference type="ARBA" id="ARBA00037904"/>
    </source>
</evidence>
<dbReference type="PANTHER" id="PTHR43646:SF2">
    <property type="entry name" value="GLYCOSYLTRANSFERASE 2-LIKE DOMAIN-CONTAINING PROTEIN"/>
    <property type="match status" value="1"/>
</dbReference>
<evidence type="ECO:0000256" key="9">
    <source>
        <dbReference type="ARBA" id="ARBA00040345"/>
    </source>
</evidence>
<protein>
    <recommendedName>
        <fullName evidence="9">4,4'-diaponeurosporenoate glycosyltransferase</fullName>
    </recommendedName>
</protein>
<sequence length="316" mass="34396">MDHPSILTRIAAAPPELSTPPYRPAPGAVNRVAAGPTRRLRWADEPRGDDVQRATPATPDPTVTVVIPVKDDAAELHRCLTALAAQTRAPDEILVVDNASTDASGAVASAHGVRLIHCATPGTAAASAAGYDAASGDVLLRLDADCIPDRQWVEVMLAACVRDPGVAAWTGGALFLDGPRPLRRPLATAYLLAYALVCGSALGHAPLFGSNLALRRWAWRDVRDRVHRDDPEVHDDLDLAFHLGERHRIRWAREAGMGISMRPFHSGRSFARRVHRGVRTVLIHWPEDFPPVRWTRLALRRTLHRLGVAAPARSRS</sequence>
<organism evidence="12 13">
    <name type="scientific">Microbacterium sufflavum</name>
    <dbReference type="NCBI Taxonomy" id="2851649"/>
    <lineage>
        <taxon>Bacteria</taxon>
        <taxon>Bacillati</taxon>
        <taxon>Actinomycetota</taxon>
        <taxon>Actinomycetes</taxon>
        <taxon>Micrococcales</taxon>
        <taxon>Microbacteriaceae</taxon>
        <taxon>Microbacterium</taxon>
    </lineage>
</organism>
<dbReference type="CDD" id="cd00761">
    <property type="entry name" value="Glyco_tranf_GTA_type"/>
    <property type="match status" value="1"/>
</dbReference>
<evidence type="ECO:0000256" key="2">
    <source>
        <dbReference type="ARBA" id="ARBA00022475"/>
    </source>
</evidence>
<evidence type="ECO:0000313" key="12">
    <source>
        <dbReference type="EMBL" id="UPL12595.1"/>
    </source>
</evidence>
<keyword evidence="2" id="KW-1003">Cell membrane</keyword>
<keyword evidence="13" id="KW-1185">Reference proteome</keyword>
<proteinExistence type="inferred from homology"/>
<dbReference type="Proteomes" id="UP000831467">
    <property type="component" value="Chromosome"/>
</dbReference>
<reference evidence="12 13" key="1">
    <citation type="submission" date="2021-06" db="EMBL/GenBank/DDBJ databases">
        <title>Genome-based taxonomic framework of Microbacterium strains isolated from marine environment, the description of four new species and reclassification of four preexisting species.</title>
        <authorList>
            <person name="Lee S.D."/>
            <person name="Kim S.-M."/>
            <person name="Byeon Y.-S."/>
            <person name="Yang H.L."/>
            <person name="Kim I.S."/>
        </authorList>
    </citation>
    <scope>NUCLEOTIDE SEQUENCE [LARGE SCALE GENOMIC DNA]</scope>
    <source>
        <strain evidence="12 13">SSW1-51</strain>
    </source>
</reference>
<evidence type="ECO:0000313" key="13">
    <source>
        <dbReference type="Proteomes" id="UP000831467"/>
    </source>
</evidence>
<gene>
    <name evidence="12" type="ORF">KV394_16445</name>
</gene>
<evidence type="ECO:0000256" key="8">
    <source>
        <dbReference type="ARBA" id="ARBA00038120"/>
    </source>
</evidence>
<evidence type="ECO:0000256" key="10">
    <source>
        <dbReference type="SAM" id="MobiDB-lite"/>
    </source>
</evidence>
<dbReference type="Pfam" id="PF00535">
    <property type="entry name" value="Glycos_transf_2"/>
    <property type="match status" value="1"/>
</dbReference>
<evidence type="ECO:0000256" key="1">
    <source>
        <dbReference type="ARBA" id="ARBA00004236"/>
    </source>
</evidence>
<keyword evidence="5" id="KW-0472">Membrane</keyword>
<dbReference type="InterPro" id="IPR029044">
    <property type="entry name" value="Nucleotide-diphossugar_trans"/>
</dbReference>
<feature type="compositionally biased region" description="Basic and acidic residues" evidence="10">
    <location>
        <begin position="41"/>
        <end position="52"/>
    </location>
</feature>
<feature type="domain" description="Glycosyltransferase 2-like" evidence="11">
    <location>
        <begin position="64"/>
        <end position="170"/>
    </location>
</feature>
<dbReference type="InterPro" id="IPR001173">
    <property type="entry name" value="Glyco_trans_2-like"/>
</dbReference>
<comment type="pathway">
    <text evidence="7">Carotenoid biosynthesis; staphyloxanthin biosynthesis; staphyloxanthin from farnesyl diphosphate: step 4/5.</text>
</comment>
<evidence type="ECO:0000259" key="11">
    <source>
        <dbReference type="Pfam" id="PF00535"/>
    </source>
</evidence>
<evidence type="ECO:0000256" key="4">
    <source>
        <dbReference type="ARBA" id="ARBA00022679"/>
    </source>
</evidence>
<name>A0ABY4IK11_9MICO</name>